<name>A0A1L8CTM9_9THEO</name>
<dbReference type="RefSeq" id="WP_075858742.1">
    <property type="nucleotide sequence ID" value="NZ_BDJK01000010.1"/>
</dbReference>
<feature type="transmembrane region" description="Helical" evidence="6">
    <location>
        <begin position="80"/>
        <end position="100"/>
    </location>
</feature>
<comment type="subcellular location">
    <subcellularLocation>
        <location evidence="1">Membrane</location>
        <topology evidence="1">Multi-pass membrane protein</topology>
    </subcellularLocation>
</comment>
<dbReference type="AlphaFoldDB" id="A0A1L8CTM9"/>
<accession>A0A1L8CTM9</accession>
<dbReference type="InterPro" id="IPR001204">
    <property type="entry name" value="Phos_transporter"/>
</dbReference>
<keyword evidence="5 6" id="KW-0472">Membrane</keyword>
<dbReference type="STRING" id="870242.cpu_07620"/>
<feature type="transmembrane region" description="Helical" evidence="6">
    <location>
        <begin position="305"/>
        <end position="327"/>
    </location>
</feature>
<evidence type="ECO:0000256" key="2">
    <source>
        <dbReference type="ARBA" id="ARBA00022448"/>
    </source>
</evidence>
<keyword evidence="4 6" id="KW-1133">Transmembrane helix</keyword>
<dbReference type="GO" id="GO:0005315">
    <property type="term" value="F:phosphate transmembrane transporter activity"/>
    <property type="evidence" value="ECO:0007669"/>
    <property type="project" value="InterPro"/>
</dbReference>
<evidence type="ECO:0000256" key="5">
    <source>
        <dbReference type="ARBA" id="ARBA00023136"/>
    </source>
</evidence>
<feature type="transmembrane region" description="Helical" evidence="6">
    <location>
        <begin position="47"/>
        <end position="68"/>
    </location>
</feature>
<dbReference type="GO" id="GO:0035435">
    <property type="term" value="P:phosphate ion transmembrane transport"/>
    <property type="evidence" value="ECO:0007669"/>
    <property type="project" value="TreeGrafter"/>
</dbReference>
<evidence type="ECO:0000256" key="1">
    <source>
        <dbReference type="ARBA" id="ARBA00004141"/>
    </source>
</evidence>
<evidence type="ECO:0000256" key="6">
    <source>
        <dbReference type="SAM" id="Phobius"/>
    </source>
</evidence>
<dbReference type="EMBL" id="BDJK01000010">
    <property type="protein sequence ID" value="GAV22252.1"/>
    <property type="molecule type" value="Genomic_DNA"/>
</dbReference>
<dbReference type="PANTHER" id="PTHR11101">
    <property type="entry name" value="PHOSPHATE TRANSPORTER"/>
    <property type="match status" value="1"/>
</dbReference>
<keyword evidence="2" id="KW-0813">Transport</keyword>
<gene>
    <name evidence="7" type="ORF">cpu_07620</name>
</gene>
<feature type="transmembrane region" description="Helical" evidence="6">
    <location>
        <begin position="217"/>
        <end position="239"/>
    </location>
</feature>
<evidence type="ECO:0000313" key="8">
    <source>
        <dbReference type="Proteomes" id="UP000187485"/>
    </source>
</evidence>
<feature type="transmembrane region" description="Helical" evidence="6">
    <location>
        <begin position="106"/>
        <end position="128"/>
    </location>
</feature>
<comment type="caution">
    <text evidence="7">The sequence shown here is derived from an EMBL/GenBank/DDBJ whole genome shotgun (WGS) entry which is preliminary data.</text>
</comment>
<dbReference type="GO" id="GO:0016020">
    <property type="term" value="C:membrane"/>
    <property type="evidence" value="ECO:0007669"/>
    <property type="project" value="UniProtKB-SubCell"/>
</dbReference>
<dbReference type="Proteomes" id="UP000187485">
    <property type="component" value="Unassembled WGS sequence"/>
</dbReference>
<dbReference type="Pfam" id="PF01384">
    <property type="entry name" value="PHO4"/>
    <property type="match status" value="1"/>
</dbReference>
<feature type="transmembrane region" description="Helical" evidence="6">
    <location>
        <begin position="135"/>
        <end position="161"/>
    </location>
</feature>
<proteinExistence type="predicted"/>
<keyword evidence="3 6" id="KW-0812">Transmembrane</keyword>
<dbReference type="OrthoDB" id="9779554at2"/>
<reference evidence="8" key="1">
    <citation type="submission" date="2016-12" db="EMBL/GenBank/DDBJ databases">
        <title>Draft Genome Sequences od Carboxydothermus pertinax and islandicus, Hydrogenogenic Carboxydotrophic Bacteria.</title>
        <authorList>
            <person name="Fukuyama Y."/>
            <person name="Ohmae K."/>
            <person name="Yoneda Y."/>
            <person name="Yoshida T."/>
            <person name="Sako Y."/>
        </authorList>
    </citation>
    <scope>NUCLEOTIDE SEQUENCE [LARGE SCALE GENOMIC DNA]</scope>
    <source>
        <strain evidence="8">Ug1</strain>
    </source>
</reference>
<dbReference type="PANTHER" id="PTHR11101:SF80">
    <property type="entry name" value="PHOSPHATE TRANSPORTER"/>
    <property type="match status" value="1"/>
</dbReference>
<organism evidence="7 8">
    <name type="scientific">Carboxydothermus pertinax</name>
    <dbReference type="NCBI Taxonomy" id="870242"/>
    <lineage>
        <taxon>Bacteria</taxon>
        <taxon>Bacillati</taxon>
        <taxon>Bacillota</taxon>
        <taxon>Clostridia</taxon>
        <taxon>Thermoanaerobacterales</taxon>
        <taxon>Thermoanaerobacteraceae</taxon>
        <taxon>Carboxydothermus</taxon>
    </lineage>
</organism>
<evidence type="ECO:0000256" key="4">
    <source>
        <dbReference type="ARBA" id="ARBA00022989"/>
    </source>
</evidence>
<evidence type="ECO:0000313" key="7">
    <source>
        <dbReference type="EMBL" id="GAV22252.1"/>
    </source>
</evidence>
<protein>
    <submittedName>
        <fullName evidence="7">Inorganic phosphate transporter</fullName>
    </submittedName>
</protein>
<evidence type="ECO:0000256" key="3">
    <source>
        <dbReference type="ARBA" id="ARBA00022692"/>
    </source>
</evidence>
<keyword evidence="8" id="KW-1185">Reference proteome</keyword>
<sequence>MLSTLTLVVIVTILAISFDFVNGFHDTANAVATSVTTRALSPKQAVLMAGLLNFVGAVSGTAVAKTIGKGIVIPNAINQFVIIAALIGAIIWNLITWYFGLPSSSSHALIGGLIGATIAGSGVQALLLRGILEKVLLPLILSPIIGFSIGFIIMTSFFWIFDKSAPFPLNMKFRKLQVLSAAMASFSHGSNDAQKSMGIITLALFSAGYLQTFEIPLWVKLACALAMGLGTYTGGWRIIKTMGSKIFRIEPVNGFAADLSSSITIYGSSLWGAPVSTTHVVASSILGVGSAKRFSGVNWEVGKNIVTAWVLTIPAAGLMAALMYQLVSLLK</sequence>